<evidence type="ECO:0000256" key="2">
    <source>
        <dbReference type="ARBA" id="ARBA00022741"/>
    </source>
</evidence>
<proteinExistence type="inferred from homology"/>
<protein>
    <submittedName>
        <fullName evidence="5">GTPase</fullName>
    </submittedName>
</protein>
<evidence type="ECO:0000313" key="6">
    <source>
        <dbReference type="Proteomes" id="UP000005270"/>
    </source>
</evidence>
<dbReference type="RefSeq" id="WP_014736744.1">
    <property type="nucleotide sequence ID" value="NC_017954.1"/>
</dbReference>
<dbReference type="AlphaFoldDB" id="I3TCK5"/>
<evidence type="ECO:0000256" key="3">
    <source>
        <dbReference type="ARBA" id="ARBA00022801"/>
    </source>
</evidence>
<dbReference type="GO" id="GO:0003924">
    <property type="term" value="F:GTPase activity"/>
    <property type="evidence" value="ECO:0007669"/>
    <property type="project" value="TreeGrafter"/>
</dbReference>
<dbReference type="Pfam" id="PF03029">
    <property type="entry name" value="ATP_bind_1"/>
    <property type="match status" value="1"/>
</dbReference>
<keyword evidence="3" id="KW-0378">Hydrolase</keyword>
<evidence type="ECO:0000256" key="1">
    <source>
        <dbReference type="ARBA" id="ARBA00005290"/>
    </source>
</evidence>
<name>I3TCK5_THEC1</name>
<keyword evidence="6" id="KW-1185">Reference proteome</keyword>
<keyword evidence="4" id="KW-0342">GTP-binding</keyword>
<dbReference type="GO" id="GO:0005525">
    <property type="term" value="F:GTP binding"/>
    <property type="evidence" value="ECO:0007669"/>
    <property type="project" value="UniProtKB-KW"/>
</dbReference>
<dbReference type="PANTHER" id="PTHR21231">
    <property type="entry name" value="XPA-BINDING PROTEIN 1-RELATED"/>
    <property type="match status" value="1"/>
</dbReference>
<gene>
    <name evidence="5" type="ordered locus">TCELL_0068</name>
</gene>
<dbReference type="STRING" id="1184251.TCELL_0068"/>
<dbReference type="Proteomes" id="UP000005270">
    <property type="component" value="Chromosome"/>
</dbReference>
<dbReference type="SUPFAM" id="SSF52540">
    <property type="entry name" value="P-loop containing nucleoside triphosphate hydrolases"/>
    <property type="match status" value="1"/>
</dbReference>
<dbReference type="KEGG" id="thg:TCELL_0068"/>
<dbReference type="InterPro" id="IPR004130">
    <property type="entry name" value="Gpn"/>
</dbReference>
<dbReference type="OrthoDB" id="31092at2157"/>
<evidence type="ECO:0000256" key="4">
    <source>
        <dbReference type="ARBA" id="ARBA00023134"/>
    </source>
</evidence>
<dbReference type="GeneID" id="13012335"/>
<dbReference type="Gene3D" id="3.40.50.300">
    <property type="entry name" value="P-loop containing nucleotide triphosphate hydrolases"/>
    <property type="match status" value="1"/>
</dbReference>
<dbReference type="HOGENOM" id="CLU_037460_3_0_2"/>
<evidence type="ECO:0000313" key="5">
    <source>
        <dbReference type="EMBL" id="AFK50493.1"/>
    </source>
</evidence>
<reference evidence="5 6" key="1">
    <citation type="journal article" date="2012" name="J. Bacteriol.">
        <title>Complete genome sequence of the hyperthermophilic cellulolytic Crenarchaeon 'Thermogladius cellulolyticus' 1633.</title>
        <authorList>
            <person name="Mardanov A.V."/>
            <person name="Kochetkova T.V."/>
            <person name="Beletsky A.V."/>
            <person name="Bonch-Osmolovskaya E.A."/>
            <person name="Ravin N.V."/>
            <person name="Skryabin K.G."/>
        </authorList>
    </citation>
    <scope>NUCLEOTIDE SEQUENCE [LARGE SCALE GENOMIC DNA]</scope>
    <source>
        <strain evidence="6">DSM 22663 / VKM B-2946 / 1633</strain>
    </source>
</reference>
<accession>I3TCK5</accession>
<dbReference type="EMBL" id="CP003531">
    <property type="protein sequence ID" value="AFK50493.1"/>
    <property type="molecule type" value="Genomic_DNA"/>
</dbReference>
<comment type="similarity">
    <text evidence="1">Belongs to the GPN-loop GTPase family.</text>
</comment>
<sequence length="259" mass="28645">MPYYIVVLGTAGSGKTTLSGSLREYLEDHSLDAAIVNLDPAVEKLPYDPDVDVRDYVDAREVMEKYGLGPNGALIASMDMLALKINDLREEIEGLRPNYFIIDTPGQMEVFAFRETGPIILNSIIGENRRASLFLIDGLQVVNPNNLLSSLLLSASVHARLAYPQINVVTKTDLIPGDELGKIDEYFEDPYSLAEALNSPGYLIWSKDEIELLLEKLMLFDVVKVSNVSGEGLDELYAALQRVLAGGEDYYTEEPNPVL</sequence>
<dbReference type="FunCoup" id="I3TCK5">
    <property type="interactions" value="101"/>
</dbReference>
<dbReference type="InParanoid" id="I3TCK5"/>
<dbReference type="eggNOG" id="arCOG01225">
    <property type="taxonomic scope" value="Archaea"/>
</dbReference>
<dbReference type="NCBIfam" id="NF010340">
    <property type="entry name" value="PRK13768.1-2"/>
    <property type="match status" value="1"/>
</dbReference>
<dbReference type="PANTHER" id="PTHR21231:SF8">
    <property type="entry name" value="GPN-LOOP GTPASE 1"/>
    <property type="match status" value="1"/>
</dbReference>
<keyword evidence="2" id="KW-0547">Nucleotide-binding</keyword>
<dbReference type="InterPro" id="IPR027417">
    <property type="entry name" value="P-loop_NTPase"/>
</dbReference>
<organism evidence="5 6">
    <name type="scientific">Thermogladius calderae (strain DSM 22663 / VKM B-2946 / 1633)</name>
    <dbReference type="NCBI Taxonomy" id="1184251"/>
    <lineage>
        <taxon>Archaea</taxon>
        <taxon>Thermoproteota</taxon>
        <taxon>Thermoprotei</taxon>
        <taxon>Desulfurococcales</taxon>
        <taxon>Desulfurococcaceae</taxon>
        <taxon>Thermogladius</taxon>
    </lineage>
</organism>